<evidence type="ECO:0008006" key="3">
    <source>
        <dbReference type="Google" id="ProtNLM"/>
    </source>
</evidence>
<reference evidence="1 2" key="1">
    <citation type="submission" date="2018-08" db="EMBL/GenBank/DDBJ databases">
        <title>Sequencing the genomes of 1000 actinobacteria strains.</title>
        <authorList>
            <person name="Klenk H.-P."/>
        </authorList>
    </citation>
    <scope>NUCLEOTIDE SEQUENCE [LARGE SCALE GENOMIC DNA]</scope>
    <source>
        <strain evidence="1 2">DSM 43927</strain>
    </source>
</reference>
<comment type="caution">
    <text evidence="1">The sequence shown here is derived from an EMBL/GenBank/DDBJ whole genome shotgun (WGS) entry which is preliminary data.</text>
</comment>
<proteinExistence type="predicted"/>
<sequence>MMVPSAAQQSRWEPTVVPVPRPLRERCRDFLDLTEEIRYIFPASQAGGGSHFVFVVTDSAVTVISTGALSRSRPKSVWGTYPRRTRLGPVDVGAGAFFDFGGLDFEVDDEYIAVINAADAEVFARDTLPRDPLPDL</sequence>
<protein>
    <recommendedName>
        <fullName evidence="3">YokE-like PH domain-containing protein</fullName>
    </recommendedName>
</protein>
<evidence type="ECO:0000313" key="2">
    <source>
        <dbReference type="Proteomes" id="UP000256661"/>
    </source>
</evidence>
<dbReference type="Proteomes" id="UP000256661">
    <property type="component" value="Unassembled WGS sequence"/>
</dbReference>
<organism evidence="1 2">
    <name type="scientific">Thermomonospora umbrina</name>
    <dbReference type="NCBI Taxonomy" id="111806"/>
    <lineage>
        <taxon>Bacteria</taxon>
        <taxon>Bacillati</taxon>
        <taxon>Actinomycetota</taxon>
        <taxon>Actinomycetes</taxon>
        <taxon>Streptosporangiales</taxon>
        <taxon>Thermomonosporaceae</taxon>
        <taxon>Thermomonospora</taxon>
    </lineage>
</organism>
<gene>
    <name evidence="1" type="ORF">DFJ69_0650</name>
</gene>
<dbReference type="AlphaFoldDB" id="A0A3D9SHV4"/>
<dbReference type="EMBL" id="QTTT01000001">
    <property type="protein sequence ID" value="REE95267.1"/>
    <property type="molecule type" value="Genomic_DNA"/>
</dbReference>
<accession>A0A3D9SHV4</accession>
<evidence type="ECO:0000313" key="1">
    <source>
        <dbReference type="EMBL" id="REE95267.1"/>
    </source>
</evidence>
<keyword evidence="2" id="KW-1185">Reference proteome</keyword>
<name>A0A3D9SHV4_9ACTN</name>